<accession>A0A6P5TBJ1</accession>
<dbReference type="InterPro" id="IPR002156">
    <property type="entry name" value="RNaseH_domain"/>
</dbReference>
<dbReference type="SUPFAM" id="SSF53098">
    <property type="entry name" value="Ribonuclease H-like"/>
    <property type="match status" value="1"/>
</dbReference>
<keyword evidence="10" id="KW-1185">Reference proteome</keyword>
<keyword evidence="8" id="KW-0233">DNA recombination</keyword>
<evidence type="ECO:0000256" key="5">
    <source>
        <dbReference type="ARBA" id="ARBA00022759"/>
    </source>
</evidence>
<dbReference type="InterPro" id="IPR012337">
    <property type="entry name" value="RNaseH-like_sf"/>
</dbReference>
<keyword evidence="2" id="KW-0808">Transferase</keyword>
<dbReference type="GeneID" id="110765743"/>
<dbReference type="Gene3D" id="3.30.420.10">
    <property type="entry name" value="Ribonuclease H-like superfamily/Ribonuclease H"/>
    <property type="match status" value="1"/>
</dbReference>
<evidence type="ECO:0000256" key="4">
    <source>
        <dbReference type="ARBA" id="ARBA00022722"/>
    </source>
</evidence>
<dbReference type="CDD" id="cd01647">
    <property type="entry name" value="RT_LTR"/>
    <property type="match status" value="1"/>
</dbReference>
<dbReference type="InterPro" id="IPR036397">
    <property type="entry name" value="RNaseH_sf"/>
</dbReference>
<dbReference type="InterPro" id="IPR021109">
    <property type="entry name" value="Peptidase_aspartic_dom_sf"/>
</dbReference>
<dbReference type="Pfam" id="PF17917">
    <property type="entry name" value="RT_RNaseH"/>
    <property type="match status" value="1"/>
</dbReference>
<keyword evidence="7" id="KW-0695">RNA-directed DNA polymerase</keyword>
<dbReference type="Proteomes" id="UP000515124">
    <property type="component" value="Unplaced"/>
</dbReference>
<name>A0A6P5TBJ1_PRUAV</name>
<dbReference type="PANTHER" id="PTHR37984">
    <property type="entry name" value="PROTEIN CBG26694"/>
    <property type="match status" value="1"/>
</dbReference>
<dbReference type="Gene3D" id="2.40.70.10">
    <property type="entry name" value="Acid Proteases"/>
    <property type="match status" value="1"/>
</dbReference>
<keyword evidence="4" id="KW-0540">Nuclease</keyword>
<evidence type="ECO:0000256" key="8">
    <source>
        <dbReference type="ARBA" id="ARBA00023172"/>
    </source>
</evidence>
<dbReference type="Gene3D" id="3.30.70.270">
    <property type="match status" value="2"/>
</dbReference>
<dbReference type="GO" id="GO:0003964">
    <property type="term" value="F:RNA-directed DNA polymerase activity"/>
    <property type="evidence" value="ECO:0007669"/>
    <property type="project" value="UniProtKB-KW"/>
</dbReference>
<feature type="domain" description="RNase H type-1" evidence="9">
    <location>
        <begin position="566"/>
        <end position="699"/>
    </location>
</feature>
<dbReference type="PANTHER" id="PTHR37984:SF5">
    <property type="entry name" value="PROTEIN NYNRIN-LIKE"/>
    <property type="match status" value="1"/>
</dbReference>
<proteinExistence type="predicted"/>
<dbReference type="InterPro" id="IPR043502">
    <property type="entry name" value="DNA/RNA_pol_sf"/>
</dbReference>
<dbReference type="InterPro" id="IPR043128">
    <property type="entry name" value="Rev_trsase/Diguanyl_cyclase"/>
</dbReference>
<dbReference type="GO" id="GO:0004523">
    <property type="term" value="F:RNA-DNA hybrid ribonuclease activity"/>
    <property type="evidence" value="ECO:0007669"/>
    <property type="project" value="InterPro"/>
</dbReference>
<keyword evidence="5" id="KW-0255">Endonuclease</keyword>
<dbReference type="CDD" id="cd00303">
    <property type="entry name" value="retropepsin_like"/>
    <property type="match status" value="1"/>
</dbReference>
<gene>
    <name evidence="11" type="primary">LOC110765743</name>
</gene>
<reference evidence="11" key="1">
    <citation type="submission" date="2025-08" db="UniProtKB">
        <authorList>
            <consortium name="RefSeq"/>
        </authorList>
    </citation>
    <scope>IDENTIFICATION</scope>
</reference>
<evidence type="ECO:0000256" key="2">
    <source>
        <dbReference type="ARBA" id="ARBA00022679"/>
    </source>
</evidence>
<evidence type="ECO:0000256" key="6">
    <source>
        <dbReference type="ARBA" id="ARBA00022801"/>
    </source>
</evidence>
<evidence type="ECO:0000259" key="9">
    <source>
        <dbReference type="PROSITE" id="PS50879"/>
    </source>
</evidence>
<dbReference type="SUPFAM" id="SSF56672">
    <property type="entry name" value="DNA/RNA polymerases"/>
    <property type="match status" value="1"/>
</dbReference>
<protein>
    <recommendedName>
        <fullName evidence="1">RNA-directed DNA polymerase</fullName>
        <ecNumber evidence="1">2.7.7.49</ecNumber>
    </recommendedName>
</protein>
<dbReference type="AlphaFoldDB" id="A0A6P5TBJ1"/>
<evidence type="ECO:0000256" key="7">
    <source>
        <dbReference type="ARBA" id="ARBA00022918"/>
    </source>
</evidence>
<evidence type="ECO:0000313" key="11">
    <source>
        <dbReference type="RefSeq" id="XP_021824643.1"/>
    </source>
</evidence>
<dbReference type="GO" id="GO:0003676">
    <property type="term" value="F:nucleic acid binding"/>
    <property type="evidence" value="ECO:0007669"/>
    <property type="project" value="InterPro"/>
</dbReference>
<dbReference type="PROSITE" id="PS50879">
    <property type="entry name" value="RNASE_H_1"/>
    <property type="match status" value="1"/>
</dbReference>
<organism evidence="10 11">
    <name type="scientific">Prunus avium</name>
    <name type="common">Cherry</name>
    <name type="synonym">Cerasus avium</name>
    <dbReference type="NCBI Taxonomy" id="42229"/>
    <lineage>
        <taxon>Eukaryota</taxon>
        <taxon>Viridiplantae</taxon>
        <taxon>Streptophyta</taxon>
        <taxon>Embryophyta</taxon>
        <taxon>Tracheophyta</taxon>
        <taxon>Spermatophyta</taxon>
        <taxon>Magnoliopsida</taxon>
        <taxon>eudicotyledons</taxon>
        <taxon>Gunneridae</taxon>
        <taxon>Pentapetalae</taxon>
        <taxon>rosids</taxon>
        <taxon>fabids</taxon>
        <taxon>Rosales</taxon>
        <taxon>Rosaceae</taxon>
        <taxon>Amygdaloideae</taxon>
        <taxon>Amygdaleae</taxon>
        <taxon>Prunus</taxon>
    </lineage>
</organism>
<dbReference type="GO" id="GO:0006310">
    <property type="term" value="P:DNA recombination"/>
    <property type="evidence" value="ECO:0007669"/>
    <property type="project" value="UniProtKB-KW"/>
</dbReference>
<dbReference type="EC" id="2.7.7.49" evidence="1"/>
<dbReference type="Gene3D" id="3.10.10.10">
    <property type="entry name" value="HIV Type 1 Reverse Transcriptase, subunit A, domain 1"/>
    <property type="match status" value="1"/>
</dbReference>
<evidence type="ECO:0000256" key="1">
    <source>
        <dbReference type="ARBA" id="ARBA00012493"/>
    </source>
</evidence>
<keyword evidence="6" id="KW-0378">Hydrolase</keyword>
<dbReference type="InterPro" id="IPR050951">
    <property type="entry name" value="Retrovirus_Pol_polyprotein"/>
</dbReference>
<keyword evidence="3" id="KW-0548">Nucleotidyltransferase</keyword>
<dbReference type="Pfam" id="PF13456">
    <property type="entry name" value="RVT_3"/>
    <property type="match status" value="1"/>
</dbReference>
<dbReference type="RefSeq" id="XP_021824643.1">
    <property type="nucleotide sequence ID" value="XM_021968951.1"/>
</dbReference>
<evidence type="ECO:0000313" key="10">
    <source>
        <dbReference type="Proteomes" id="UP000515124"/>
    </source>
</evidence>
<dbReference type="InterPro" id="IPR000477">
    <property type="entry name" value="RT_dom"/>
</dbReference>
<dbReference type="KEGG" id="pavi:110765743"/>
<dbReference type="SUPFAM" id="SSF50630">
    <property type="entry name" value="Acid proteases"/>
    <property type="match status" value="1"/>
</dbReference>
<dbReference type="Pfam" id="PF00078">
    <property type="entry name" value="RVT_1"/>
    <property type="match status" value="1"/>
</dbReference>
<evidence type="ECO:0000256" key="3">
    <source>
        <dbReference type="ARBA" id="ARBA00022695"/>
    </source>
</evidence>
<sequence>MVLVLPSKFSAPGGQTDGLDDDMAEEQLGQRPKTKEELLAVAFHEVIPRSESNKYRHLKPLYILAHVEGVPVSKVFVDCGATVNILPYSLMRKLDKSKEDLIPSDVVMSSFVGDKSKTIGVLPLKITVADQTRVAAFYVVESSVDYNILLGRDWIHQSGSLVEHELRIKEGFKPFQQPPRRFSTEVQLRVKEEIERLLKAGFIRTARYVEWLANIVPVLKRTGALRVCTDYRNLNLATPKDEYPMPMSDHLVDGAAKHKLLSFMDGHASYNQIFVAEEDVHKTAFRCPGAIGTYEWVVMPFGLKNAGATYQRAMNLIFHDLIGRTVEVYIDDVVVKSPSKDDNVKHLRQAFDRMRAHGLKMNPKKCAFGVTAGNFLGFLVHQRGIEVDKNKATAIMAAPPPRTKKELQSFLGKVNFLRRFISNLAGKIRPLSPLLKLKDTERFNNESGREQAVHYLSRTLNTAELYYSPIEKLCLALYFAATKLRHYMLPSVVQIISKTDLIKYMLTWPIIRGRIGKWTMALSEFTFQYVAQKSVKGQALADFLAHHPAQGQEEELEVEIGMAHMEKNYWTMHFDGSSTEARSGAGVVIESPQGQKWQFAFQLDFRCTNNQAEYEALIIDLEILKEMKATCVLVHGDFQLVINQLTGEYQCTSENLAMYYVTALNTADGFSRISFVHVPRAENGEANEMAQAQKQIAARVYNKRVKQKAFAEGDLVWRAVLPIGTKDPRFGKFSPNWEGPFIIERILGRGAFQLKDRDGEWHNLPINGQYLKRYTPSLWETAVKKL</sequence>
<dbReference type="InterPro" id="IPR041373">
    <property type="entry name" value="RT_RNaseH"/>
</dbReference>
<dbReference type="CDD" id="cd09279">
    <property type="entry name" value="RNase_HI_like"/>
    <property type="match status" value="1"/>
</dbReference>